<dbReference type="InterPro" id="IPR017972">
    <property type="entry name" value="Cyt_P450_CS"/>
</dbReference>
<keyword evidence="4 6" id="KW-0479">Metal-binding</keyword>
<dbReference type="PRINTS" id="PR00385">
    <property type="entry name" value="P450"/>
</dbReference>
<evidence type="ECO:0000256" key="2">
    <source>
        <dbReference type="ARBA" id="ARBA00010617"/>
    </source>
</evidence>
<evidence type="ECO:0000256" key="7">
    <source>
        <dbReference type="RuleBase" id="RU000461"/>
    </source>
</evidence>
<accession>A0A8H7W0A9</accession>
<dbReference type="Proteomes" id="UP000664132">
    <property type="component" value="Unassembled WGS sequence"/>
</dbReference>
<protein>
    <recommendedName>
        <fullName evidence="10">Cytochrome P450</fullName>
    </recommendedName>
</protein>
<organism evidence="8 9">
    <name type="scientific">Cadophora malorum</name>
    <dbReference type="NCBI Taxonomy" id="108018"/>
    <lineage>
        <taxon>Eukaryota</taxon>
        <taxon>Fungi</taxon>
        <taxon>Dikarya</taxon>
        <taxon>Ascomycota</taxon>
        <taxon>Pezizomycotina</taxon>
        <taxon>Leotiomycetes</taxon>
        <taxon>Helotiales</taxon>
        <taxon>Ploettnerulaceae</taxon>
        <taxon>Cadophora</taxon>
    </lineage>
</organism>
<dbReference type="InterPro" id="IPR002401">
    <property type="entry name" value="Cyt_P450_E_grp-I"/>
</dbReference>
<dbReference type="EMBL" id="JAFJYH010000327">
    <property type="protein sequence ID" value="KAG4413216.1"/>
    <property type="molecule type" value="Genomic_DNA"/>
</dbReference>
<dbReference type="Pfam" id="PF00067">
    <property type="entry name" value="p450"/>
    <property type="match status" value="2"/>
</dbReference>
<dbReference type="PANTHER" id="PTHR24305:SF210">
    <property type="entry name" value="CYTOCHROME P450 MONOOXYGENASE ASQL-RELATED"/>
    <property type="match status" value="1"/>
</dbReference>
<dbReference type="InterPro" id="IPR036396">
    <property type="entry name" value="Cyt_P450_sf"/>
</dbReference>
<dbReference type="GO" id="GO:0016705">
    <property type="term" value="F:oxidoreductase activity, acting on paired donors, with incorporation or reduction of molecular oxygen"/>
    <property type="evidence" value="ECO:0007669"/>
    <property type="project" value="InterPro"/>
</dbReference>
<dbReference type="OrthoDB" id="1470350at2759"/>
<evidence type="ECO:0000256" key="1">
    <source>
        <dbReference type="ARBA" id="ARBA00001971"/>
    </source>
</evidence>
<dbReference type="PRINTS" id="PR00463">
    <property type="entry name" value="EP450I"/>
</dbReference>
<dbReference type="GO" id="GO:0020037">
    <property type="term" value="F:heme binding"/>
    <property type="evidence" value="ECO:0007669"/>
    <property type="project" value="InterPro"/>
</dbReference>
<keyword evidence="7" id="KW-0503">Monooxygenase</keyword>
<name>A0A8H7W0A9_9HELO</name>
<evidence type="ECO:0000313" key="8">
    <source>
        <dbReference type="EMBL" id="KAG4413216.1"/>
    </source>
</evidence>
<evidence type="ECO:0000256" key="5">
    <source>
        <dbReference type="ARBA" id="ARBA00023004"/>
    </source>
</evidence>
<dbReference type="PROSITE" id="PS00086">
    <property type="entry name" value="CYTOCHROME_P450"/>
    <property type="match status" value="1"/>
</dbReference>
<keyword evidence="3 6" id="KW-0349">Heme</keyword>
<keyword evidence="5 6" id="KW-0408">Iron</keyword>
<comment type="caution">
    <text evidence="8">The sequence shown here is derived from an EMBL/GenBank/DDBJ whole genome shotgun (WGS) entry which is preliminary data.</text>
</comment>
<comment type="similarity">
    <text evidence="2 7">Belongs to the cytochrome P450 family.</text>
</comment>
<proteinExistence type="inferred from homology"/>
<dbReference type="InterPro" id="IPR050121">
    <property type="entry name" value="Cytochrome_P450_monoxygenase"/>
</dbReference>
<keyword evidence="9" id="KW-1185">Reference proteome</keyword>
<evidence type="ECO:0008006" key="10">
    <source>
        <dbReference type="Google" id="ProtNLM"/>
    </source>
</evidence>
<reference evidence="8" key="1">
    <citation type="submission" date="2021-02" db="EMBL/GenBank/DDBJ databases">
        <title>Genome sequence Cadophora malorum strain M34.</title>
        <authorList>
            <person name="Stefanovic E."/>
            <person name="Vu D."/>
            <person name="Scully C."/>
            <person name="Dijksterhuis J."/>
            <person name="Roader J."/>
            <person name="Houbraken J."/>
        </authorList>
    </citation>
    <scope>NUCLEOTIDE SEQUENCE</scope>
    <source>
        <strain evidence="8">M34</strain>
    </source>
</reference>
<evidence type="ECO:0000256" key="6">
    <source>
        <dbReference type="PIRSR" id="PIRSR602401-1"/>
    </source>
</evidence>
<dbReference type="PANTHER" id="PTHR24305">
    <property type="entry name" value="CYTOCHROME P450"/>
    <property type="match status" value="1"/>
</dbReference>
<dbReference type="InterPro" id="IPR001128">
    <property type="entry name" value="Cyt_P450"/>
</dbReference>
<evidence type="ECO:0000256" key="3">
    <source>
        <dbReference type="ARBA" id="ARBA00022617"/>
    </source>
</evidence>
<dbReference type="AlphaFoldDB" id="A0A8H7W0A9"/>
<feature type="binding site" description="axial binding residue" evidence="6">
    <location>
        <position position="296"/>
    </location>
    <ligand>
        <name>heme</name>
        <dbReference type="ChEBI" id="CHEBI:30413"/>
    </ligand>
    <ligandPart>
        <name>Fe</name>
        <dbReference type="ChEBI" id="CHEBI:18248"/>
    </ligandPart>
</feature>
<dbReference type="SUPFAM" id="SSF48264">
    <property type="entry name" value="Cytochrome P450"/>
    <property type="match status" value="1"/>
</dbReference>
<gene>
    <name evidence="8" type="ORF">IFR04_013641</name>
</gene>
<dbReference type="GO" id="GO:0005506">
    <property type="term" value="F:iron ion binding"/>
    <property type="evidence" value="ECO:0007669"/>
    <property type="project" value="InterPro"/>
</dbReference>
<sequence length="350" mass="39974">MTFMQSQPKDHSFIKNTRFFHLRLERVFSHAFCDKSLRDQEVTVVKYVDQLVIKLQEHTMEPLDMSIRLNPFTAPIYQWIQIIYDWVAGAALLGMAQKLWPLTDIVKWFVPKDMRDAEVSHRIMTQERLEKRLGSPNASYVDLISNIEPFLSNGKLSSAELLESCRVMLVGGAETMATVVSGMLFYLLSNPSALSTLKSEIRLEFKTTDEINANAVQKITYLSAVIKESLRMFPPLPGNLRRITPPEGCVIGGQSSLETSAPTEFRPERWLSKVTEEFQTDDRQAMQPFSIGPRNCIAKNFALMEMQIILAKLVFKFDLELAEESRSWLKEVKVFGFVQKPKLMVKLAAV</sequence>
<evidence type="ECO:0000313" key="9">
    <source>
        <dbReference type="Proteomes" id="UP000664132"/>
    </source>
</evidence>
<evidence type="ECO:0000256" key="4">
    <source>
        <dbReference type="ARBA" id="ARBA00022723"/>
    </source>
</evidence>
<comment type="cofactor">
    <cofactor evidence="1 6">
        <name>heme</name>
        <dbReference type="ChEBI" id="CHEBI:30413"/>
    </cofactor>
</comment>
<keyword evidence="7" id="KW-0560">Oxidoreductase</keyword>
<dbReference type="Gene3D" id="1.10.630.10">
    <property type="entry name" value="Cytochrome P450"/>
    <property type="match status" value="1"/>
</dbReference>
<dbReference type="GO" id="GO:0004497">
    <property type="term" value="F:monooxygenase activity"/>
    <property type="evidence" value="ECO:0007669"/>
    <property type="project" value="UniProtKB-KW"/>
</dbReference>